<evidence type="ECO:0000313" key="2">
    <source>
        <dbReference type="Proteomes" id="UP000060787"/>
    </source>
</evidence>
<organism evidence="1 2">
    <name type="scientific">Lysobacter antibioticus</name>
    <dbReference type="NCBI Taxonomy" id="84531"/>
    <lineage>
        <taxon>Bacteria</taxon>
        <taxon>Pseudomonadati</taxon>
        <taxon>Pseudomonadota</taxon>
        <taxon>Gammaproteobacteria</taxon>
        <taxon>Lysobacterales</taxon>
        <taxon>Lysobacteraceae</taxon>
        <taxon>Lysobacter</taxon>
    </lineage>
</organism>
<accession>A0A0S2FFR6</accession>
<keyword evidence="2" id="KW-1185">Reference proteome</keyword>
<dbReference type="EMBL" id="CP011129">
    <property type="protein sequence ID" value="ALN82358.1"/>
    <property type="molecule type" value="Genomic_DNA"/>
</dbReference>
<evidence type="ECO:0000313" key="1">
    <source>
        <dbReference type="EMBL" id="ALN82358.1"/>
    </source>
</evidence>
<dbReference type="AlphaFoldDB" id="A0A0S2FFR6"/>
<protein>
    <submittedName>
        <fullName evidence="1">Uncharacterized protein</fullName>
    </submittedName>
</protein>
<dbReference type="STRING" id="84531.LA76x_4247"/>
<reference evidence="1 2" key="1">
    <citation type="journal article" date="2015" name="BMC Genomics">
        <title>Comparative genomics and metabolic profiling of the genus Lysobacter.</title>
        <authorList>
            <person name="de Bruijn I."/>
            <person name="Cheng X."/>
            <person name="de Jager V."/>
            <person name="Exposito R.G."/>
            <person name="Watrous J."/>
            <person name="Patel N."/>
            <person name="Postma J."/>
            <person name="Dorrestein P.C."/>
            <person name="Kobayashi D."/>
            <person name="Raaijmakers J.M."/>
        </authorList>
    </citation>
    <scope>NUCLEOTIDE SEQUENCE [LARGE SCALE GENOMIC DNA]</scope>
    <source>
        <strain evidence="1 2">76</strain>
    </source>
</reference>
<dbReference type="PATRIC" id="fig|84531.8.peg.4249"/>
<name>A0A0S2FFR6_LYSAN</name>
<proteinExistence type="predicted"/>
<sequence length="44" mass="5202">MFLSRWRQEPRALKRKTPRLLGAGSRFFRPGLCGFATRTRLPRL</sequence>
<dbReference type="KEGG" id="lab:LA76x_4247"/>
<gene>
    <name evidence="1" type="ORF">LA76x_4247</name>
</gene>
<dbReference type="Proteomes" id="UP000060787">
    <property type="component" value="Chromosome"/>
</dbReference>